<dbReference type="EMBL" id="JBFOLK010000172">
    <property type="protein sequence ID" value="KAL2455606.1"/>
    <property type="molecule type" value="Genomic_DNA"/>
</dbReference>
<evidence type="ECO:0000256" key="1">
    <source>
        <dbReference type="PROSITE-ProRule" id="PRU00489"/>
    </source>
</evidence>
<dbReference type="Pfam" id="PF05063">
    <property type="entry name" value="MT-A70"/>
    <property type="match status" value="1"/>
</dbReference>
<dbReference type="AlphaFoldDB" id="A0ABD1NYH3"/>
<proteinExistence type="inferred from homology"/>
<dbReference type="PROSITE" id="PS51143">
    <property type="entry name" value="MT_A70"/>
    <property type="match status" value="1"/>
</dbReference>
<name>A0ABD1NYH3_9LAMI</name>
<comment type="similarity">
    <text evidence="1">Belongs to the MT-A70-like family.</text>
</comment>
<keyword evidence="4" id="KW-1185">Reference proteome</keyword>
<comment type="caution">
    <text evidence="3">The sequence shown here is derived from an EMBL/GenBank/DDBJ whole genome shotgun (WGS) entry which is preliminary data.</text>
</comment>
<gene>
    <name evidence="3" type="ORF">Adt_47190</name>
</gene>
<evidence type="ECO:0000256" key="2">
    <source>
        <dbReference type="SAM" id="MobiDB-lite"/>
    </source>
</evidence>
<accession>A0ABD1NYH3</accession>
<organism evidence="3 4">
    <name type="scientific">Abeliophyllum distichum</name>
    <dbReference type="NCBI Taxonomy" id="126358"/>
    <lineage>
        <taxon>Eukaryota</taxon>
        <taxon>Viridiplantae</taxon>
        <taxon>Streptophyta</taxon>
        <taxon>Embryophyta</taxon>
        <taxon>Tracheophyta</taxon>
        <taxon>Spermatophyta</taxon>
        <taxon>Magnoliopsida</taxon>
        <taxon>eudicotyledons</taxon>
        <taxon>Gunneridae</taxon>
        <taxon>Pentapetalae</taxon>
        <taxon>asterids</taxon>
        <taxon>lamiids</taxon>
        <taxon>Lamiales</taxon>
        <taxon>Oleaceae</taxon>
        <taxon>Forsythieae</taxon>
        <taxon>Abeliophyllum</taxon>
    </lineage>
</organism>
<evidence type="ECO:0000313" key="4">
    <source>
        <dbReference type="Proteomes" id="UP001604336"/>
    </source>
</evidence>
<dbReference type="InterPro" id="IPR002052">
    <property type="entry name" value="DNA_methylase_N6_adenine_CS"/>
</dbReference>
<dbReference type="InterPro" id="IPR007757">
    <property type="entry name" value="MT-A70-like"/>
</dbReference>
<feature type="region of interest" description="Disordered" evidence="2">
    <location>
        <begin position="100"/>
        <end position="133"/>
    </location>
</feature>
<feature type="compositionally biased region" description="Basic residues" evidence="2">
    <location>
        <begin position="111"/>
        <end position="121"/>
    </location>
</feature>
<reference evidence="4" key="1">
    <citation type="submission" date="2024-07" db="EMBL/GenBank/DDBJ databases">
        <title>Two chromosome-level genome assemblies of Korean endemic species Abeliophyllum distichum and Forsythia ovata (Oleaceae).</title>
        <authorList>
            <person name="Jang H."/>
        </authorList>
    </citation>
    <scope>NUCLEOTIDE SEQUENCE [LARGE SCALE GENOMIC DNA]</scope>
</reference>
<dbReference type="PANTHER" id="PTHR12829:SF4">
    <property type="entry name" value="N(6)-ADENINE-SPECIFIC METHYLTRANSFERASE METTL4"/>
    <property type="match status" value="1"/>
</dbReference>
<dbReference type="PROSITE" id="PS00092">
    <property type="entry name" value="N6_MTASE"/>
    <property type="match status" value="1"/>
</dbReference>
<dbReference type="Proteomes" id="UP001604336">
    <property type="component" value="Unassembled WGS sequence"/>
</dbReference>
<protein>
    <submittedName>
        <fullName evidence="3">Methyltransferase-like protein 2</fullName>
    </submittedName>
</protein>
<dbReference type="PANTHER" id="PTHR12829">
    <property type="entry name" value="N6-ADENOSINE-METHYLTRANSFERASE"/>
    <property type="match status" value="1"/>
</dbReference>
<sequence>MGLVWAYKAYSILGSTAIRGPSIYPFKFSAGKRPIATPEMAVSEQNDRLSAFLLTGIYRFEGSDAMFIDPVRILNRSYTRFKVSPSAYYSRFFDSIADHSTETHNNCSSNSKKRKRNKKKEKSQNLNPREQIADQRHQEARSMLLKAHEALIKSSELLEIVKNLRNDGCDKEKCETNVISQDSELDFVEVGNVWQAPLYEITLNFHQDEMMVKNAGLPLFQFYEQRVVPVFNSLVANEGSSDVEAEFLNHRYIVPKKSCFYMSDLGKIHNLIPAESDRGFNLIVIDPPWENSSAHQKLKYRTLPNRYFLSLPIKQFTHTAGSLVALWVTNREKLRSFVENELFPKWGVKYAATFYWLKVKADGLLISELDLFHHRPYECVLLGYCHRDDMKSEHLLRLNHVPANQVFVSVPGDYSRKPPIGELLLEYVPGFRPARSIELFSREMIADWTSWDEALALRSTSMYLTYSQPFVLVVGSALKQLPVGFRVQLGLGQNSYTSETTCQNRHTSQAKLVPI</sequence>
<evidence type="ECO:0000313" key="3">
    <source>
        <dbReference type="EMBL" id="KAL2455606.1"/>
    </source>
</evidence>